<protein>
    <recommendedName>
        <fullName evidence="5">ABC transporter domain-containing protein</fullName>
    </recommendedName>
</protein>
<dbReference type="Gene3D" id="3.40.50.300">
    <property type="entry name" value="P-loop containing nucleotide triphosphate hydrolases"/>
    <property type="match status" value="1"/>
</dbReference>
<evidence type="ECO:0000256" key="1">
    <source>
        <dbReference type="ARBA" id="ARBA00004141"/>
    </source>
</evidence>
<dbReference type="InterPro" id="IPR003439">
    <property type="entry name" value="ABC_transporter-like_ATP-bd"/>
</dbReference>
<keyword evidence="3" id="KW-0547">Nucleotide-binding</keyword>
<gene>
    <name evidence="6" type="ORF">OAUR00152_LOCUS27025</name>
</gene>
<dbReference type="SUPFAM" id="SSF52540">
    <property type="entry name" value="P-loop containing nucleoside triphosphate hydrolases"/>
    <property type="match status" value="1"/>
</dbReference>
<evidence type="ECO:0000256" key="2">
    <source>
        <dbReference type="ARBA" id="ARBA00009726"/>
    </source>
</evidence>
<keyword evidence="4" id="KW-0067">ATP-binding</keyword>
<reference evidence="6" key="1">
    <citation type="submission" date="2021-01" db="EMBL/GenBank/DDBJ databases">
        <authorList>
            <person name="Corre E."/>
            <person name="Pelletier E."/>
            <person name="Niang G."/>
            <person name="Scheremetjew M."/>
            <person name="Finn R."/>
            <person name="Kale V."/>
            <person name="Holt S."/>
            <person name="Cochrane G."/>
            <person name="Meng A."/>
            <person name="Brown T."/>
            <person name="Cohen L."/>
        </authorList>
    </citation>
    <scope>NUCLEOTIDE SEQUENCE</scope>
    <source>
        <strain evidence="6">Isolate 1302-5</strain>
    </source>
</reference>
<accession>A0A7S4N2C3</accession>
<evidence type="ECO:0000313" key="6">
    <source>
        <dbReference type="EMBL" id="CAE2261399.1"/>
    </source>
</evidence>
<comment type="similarity">
    <text evidence="2">Belongs to the ABC transporter superfamily. ABCC family. Conjugate transporter (TC 3.A.1.208) subfamily.</text>
</comment>
<dbReference type="GO" id="GO:0042626">
    <property type="term" value="F:ATPase-coupled transmembrane transporter activity"/>
    <property type="evidence" value="ECO:0007669"/>
    <property type="project" value="TreeGrafter"/>
</dbReference>
<evidence type="ECO:0000256" key="4">
    <source>
        <dbReference type="ARBA" id="ARBA00022840"/>
    </source>
</evidence>
<evidence type="ECO:0000259" key="5">
    <source>
        <dbReference type="Pfam" id="PF00005"/>
    </source>
</evidence>
<sequence>MDALLSVRLSGTAERGSSMLDDPVEEGGLNFSVGERQLLCLARAILAKPKLLVLDEATASVDRDTDAFIQRMLRSKFEDTTLLTVAHRLDTIMDYDTILVMSGGRAVEFGSPGMLLRDEDGVFSELVNATGEESATALRAMAER</sequence>
<dbReference type="Pfam" id="PF00005">
    <property type="entry name" value="ABC_tran"/>
    <property type="match status" value="1"/>
</dbReference>
<comment type="subcellular location">
    <subcellularLocation>
        <location evidence="1">Membrane</location>
        <topology evidence="1">Multi-pass membrane protein</topology>
    </subcellularLocation>
</comment>
<dbReference type="InterPro" id="IPR027417">
    <property type="entry name" value="P-loop_NTPase"/>
</dbReference>
<feature type="domain" description="ABC transporter" evidence="5">
    <location>
        <begin position="18"/>
        <end position="59"/>
    </location>
</feature>
<dbReference type="PANTHER" id="PTHR24223">
    <property type="entry name" value="ATP-BINDING CASSETTE SUB-FAMILY C"/>
    <property type="match status" value="1"/>
</dbReference>
<dbReference type="GO" id="GO:0016020">
    <property type="term" value="C:membrane"/>
    <property type="evidence" value="ECO:0007669"/>
    <property type="project" value="UniProtKB-SubCell"/>
</dbReference>
<dbReference type="GO" id="GO:0005524">
    <property type="term" value="F:ATP binding"/>
    <property type="evidence" value="ECO:0007669"/>
    <property type="project" value="UniProtKB-KW"/>
</dbReference>
<organism evidence="6">
    <name type="scientific">Odontella aurita</name>
    <dbReference type="NCBI Taxonomy" id="265563"/>
    <lineage>
        <taxon>Eukaryota</taxon>
        <taxon>Sar</taxon>
        <taxon>Stramenopiles</taxon>
        <taxon>Ochrophyta</taxon>
        <taxon>Bacillariophyta</taxon>
        <taxon>Mediophyceae</taxon>
        <taxon>Biddulphiophycidae</taxon>
        <taxon>Eupodiscales</taxon>
        <taxon>Odontellaceae</taxon>
        <taxon>Odontella</taxon>
    </lineage>
</organism>
<proteinExistence type="inferred from homology"/>
<evidence type="ECO:0000256" key="3">
    <source>
        <dbReference type="ARBA" id="ARBA00022741"/>
    </source>
</evidence>
<dbReference type="AlphaFoldDB" id="A0A7S4N2C3"/>
<dbReference type="InterPro" id="IPR050173">
    <property type="entry name" value="ABC_transporter_C-like"/>
</dbReference>
<dbReference type="EMBL" id="HBKQ01039120">
    <property type="protein sequence ID" value="CAE2261399.1"/>
    <property type="molecule type" value="Transcribed_RNA"/>
</dbReference>
<name>A0A7S4N2C3_9STRA</name>
<dbReference type="PANTHER" id="PTHR24223:SF456">
    <property type="entry name" value="MULTIDRUG RESISTANCE-ASSOCIATED PROTEIN LETHAL(2)03659"/>
    <property type="match status" value="1"/>
</dbReference>
<dbReference type="GO" id="GO:0016887">
    <property type="term" value="F:ATP hydrolysis activity"/>
    <property type="evidence" value="ECO:0007669"/>
    <property type="project" value="InterPro"/>
</dbReference>